<evidence type="ECO:0000313" key="1">
    <source>
        <dbReference type="EMBL" id="KYM88671.1"/>
    </source>
</evidence>
<evidence type="ECO:0000313" key="2">
    <source>
        <dbReference type="Proteomes" id="UP000078540"/>
    </source>
</evidence>
<dbReference type="EMBL" id="KQ976424">
    <property type="protein sequence ID" value="KYM88671.1"/>
    <property type="molecule type" value="Genomic_DNA"/>
</dbReference>
<dbReference type="STRING" id="520822.A0A195BRV3"/>
<reference evidence="1 2" key="1">
    <citation type="submission" date="2015-09" db="EMBL/GenBank/DDBJ databases">
        <title>Atta colombica WGS genome.</title>
        <authorList>
            <person name="Nygaard S."/>
            <person name="Hu H."/>
            <person name="Boomsma J."/>
            <person name="Zhang G."/>
        </authorList>
    </citation>
    <scope>NUCLEOTIDE SEQUENCE [LARGE SCALE GENOMIC DNA]</scope>
    <source>
        <strain evidence="1">Treedump-2</strain>
        <tissue evidence="1">Whole body</tissue>
    </source>
</reference>
<sequence>MRSCSNAYVFREEAIYATFAQESINSSNKRYTLSYSTRKLQDVLAEFCGSNTTPSGVPKYHPDGVSHIKINPYLSP</sequence>
<dbReference type="Proteomes" id="UP000078540">
    <property type="component" value="Unassembled WGS sequence"/>
</dbReference>
<protein>
    <submittedName>
        <fullName evidence="1">Uncharacterized protein</fullName>
    </submittedName>
</protein>
<name>A0A195BRV3_9HYME</name>
<gene>
    <name evidence="1" type="ORF">ALC53_03156</name>
</gene>
<dbReference type="AlphaFoldDB" id="A0A195BRV3"/>
<proteinExistence type="predicted"/>
<accession>A0A195BRV3</accession>
<keyword evidence="2" id="KW-1185">Reference proteome</keyword>
<organism evidence="1 2">
    <name type="scientific">Atta colombica</name>
    <dbReference type="NCBI Taxonomy" id="520822"/>
    <lineage>
        <taxon>Eukaryota</taxon>
        <taxon>Metazoa</taxon>
        <taxon>Ecdysozoa</taxon>
        <taxon>Arthropoda</taxon>
        <taxon>Hexapoda</taxon>
        <taxon>Insecta</taxon>
        <taxon>Pterygota</taxon>
        <taxon>Neoptera</taxon>
        <taxon>Endopterygota</taxon>
        <taxon>Hymenoptera</taxon>
        <taxon>Apocrita</taxon>
        <taxon>Aculeata</taxon>
        <taxon>Formicoidea</taxon>
        <taxon>Formicidae</taxon>
        <taxon>Myrmicinae</taxon>
        <taxon>Atta</taxon>
    </lineage>
</organism>